<evidence type="ECO:0000313" key="3">
    <source>
        <dbReference type="EMBL" id="CAF1451416.1"/>
    </source>
</evidence>
<name>A0A815PMW1_ADIRI</name>
<evidence type="ECO:0000259" key="2">
    <source>
        <dbReference type="Pfam" id="PF13649"/>
    </source>
</evidence>
<comment type="caution">
    <text evidence="3">The sequence shown here is derived from an EMBL/GenBank/DDBJ whole genome shotgun (WGS) entry which is preliminary data.</text>
</comment>
<reference evidence="3" key="1">
    <citation type="submission" date="2021-02" db="EMBL/GenBank/DDBJ databases">
        <authorList>
            <person name="Nowell W R."/>
        </authorList>
    </citation>
    <scope>NUCLEOTIDE SEQUENCE</scope>
</reference>
<dbReference type="InterPro" id="IPR041698">
    <property type="entry name" value="Methyltransf_25"/>
</dbReference>
<organism evidence="3 4">
    <name type="scientific">Adineta ricciae</name>
    <name type="common">Rotifer</name>
    <dbReference type="NCBI Taxonomy" id="249248"/>
    <lineage>
        <taxon>Eukaryota</taxon>
        <taxon>Metazoa</taxon>
        <taxon>Spiralia</taxon>
        <taxon>Gnathifera</taxon>
        <taxon>Rotifera</taxon>
        <taxon>Eurotatoria</taxon>
        <taxon>Bdelloidea</taxon>
        <taxon>Adinetida</taxon>
        <taxon>Adinetidae</taxon>
        <taxon>Adineta</taxon>
    </lineage>
</organism>
<dbReference type="Pfam" id="PF13649">
    <property type="entry name" value="Methyltransf_25"/>
    <property type="match status" value="1"/>
</dbReference>
<dbReference type="OrthoDB" id="8300214at2759"/>
<gene>
    <name evidence="3" type="ORF">EDS130_LOCUS39542</name>
</gene>
<accession>A0A815PMW1</accession>
<dbReference type="PANTHER" id="PTHR43861">
    <property type="entry name" value="TRANS-ACONITATE 2-METHYLTRANSFERASE-RELATED"/>
    <property type="match status" value="1"/>
</dbReference>
<dbReference type="CDD" id="cd02440">
    <property type="entry name" value="AdoMet_MTases"/>
    <property type="match status" value="1"/>
</dbReference>
<proteinExistence type="predicted"/>
<dbReference type="Proteomes" id="UP000663852">
    <property type="component" value="Unassembled WGS sequence"/>
</dbReference>
<dbReference type="Gene3D" id="3.40.50.150">
    <property type="entry name" value="Vaccinia Virus protein VP39"/>
    <property type="match status" value="1"/>
</dbReference>
<keyword evidence="1" id="KW-0808">Transferase</keyword>
<feature type="domain" description="Methyltransferase" evidence="2">
    <location>
        <begin position="56"/>
        <end position="147"/>
    </location>
</feature>
<dbReference type="EMBL" id="CAJNOJ010000447">
    <property type="protein sequence ID" value="CAF1451416.1"/>
    <property type="molecule type" value="Genomic_DNA"/>
</dbReference>
<evidence type="ECO:0000256" key="1">
    <source>
        <dbReference type="ARBA" id="ARBA00022679"/>
    </source>
</evidence>
<sequence>MSISSLDEESKSKRDYFTPTIASKYVNTLFNSPSYNEWTSSIIFNALELQPGHVLVDMGCGPGTDSLLILKKMKNQIRVIGVDSSQGMLDIFRKEPNVETVCMDAVTFSRSTQYPSYDRIFLKSVVHLLTFEQRSNAFKGFYQQLKPKHGRLLIIRGPVGEKLFPFDERTENLFQKGNNLVTLFDELQQAGFKRIEQETFTFEYPPNSITAEDWIYLIENRLWTLFSRENMNDEQMNHLIDYVNQQFQRPNGFQTIDKQTIIKCYVD</sequence>
<dbReference type="InterPro" id="IPR029063">
    <property type="entry name" value="SAM-dependent_MTases_sf"/>
</dbReference>
<protein>
    <recommendedName>
        <fullName evidence="2">Methyltransferase domain-containing protein</fullName>
    </recommendedName>
</protein>
<dbReference type="AlphaFoldDB" id="A0A815PMW1"/>
<dbReference type="GO" id="GO:0016740">
    <property type="term" value="F:transferase activity"/>
    <property type="evidence" value="ECO:0007669"/>
    <property type="project" value="UniProtKB-KW"/>
</dbReference>
<evidence type="ECO:0000313" key="4">
    <source>
        <dbReference type="Proteomes" id="UP000663852"/>
    </source>
</evidence>
<dbReference type="SUPFAM" id="SSF53335">
    <property type="entry name" value="S-adenosyl-L-methionine-dependent methyltransferases"/>
    <property type="match status" value="1"/>
</dbReference>